<dbReference type="Proteomes" id="UP000265520">
    <property type="component" value="Unassembled WGS sequence"/>
</dbReference>
<dbReference type="PANTHER" id="PTHR35516:SF11">
    <property type="entry name" value="CYTOCHROME B6-F COMPLEX SUBUNIT 5"/>
    <property type="match status" value="1"/>
</dbReference>
<feature type="non-terminal residue" evidence="1">
    <location>
        <position position="1"/>
    </location>
</feature>
<evidence type="ECO:0000313" key="2">
    <source>
        <dbReference type="Proteomes" id="UP000265520"/>
    </source>
</evidence>
<protein>
    <submittedName>
        <fullName evidence="1">Uncharacterized protein</fullName>
    </submittedName>
</protein>
<proteinExistence type="predicted"/>
<evidence type="ECO:0000313" key="1">
    <source>
        <dbReference type="EMBL" id="MCI59682.1"/>
    </source>
</evidence>
<name>A0A392TFH9_9FABA</name>
<dbReference type="PANTHER" id="PTHR35516">
    <property type="entry name" value="CYTOCHROME B6-F COMPLEX SUBUNIT 5"/>
    <property type="match status" value="1"/>
</dbReference>
<comment type="caution">
    <text evidence="1">The sequence shown here is derived from an EMBL/GenBank/DDBJ whole genome shotgun (WGS) entry which is preliminary data.</text>
</comment>
<dbReference type="AlphaFoldDB" id="A0A392TFH9"/>
<organism evidence="1 2">
    <name type="scientific">Trifolium medium</name>
    <dbReference type="NCBI Taxonomy" id="97028"/>
    <lineage>
        <taxon>Eukaryota</taxon>
        <taxon>Viridiplantae</taxon>
        <taxon>Streptophyta</taxon>
        <taxon>Embryophyta</taxon>
        <taxon>Tracheophyta</taxon>
        <taxon>Spermatophyta</taxon>
        <taxon>Magnoliopsida</taxon>
        <taxon>eudicotyledons</taxon>
        <taxon>Gunneridae</taxon>
        <taxon>Pentapetalae</taxon>
        <taxon>rosids</taxon>
        <taxon>fabids</taxon>
        <taxon>Fabales</taxon>
        <taxon>Fabaceae</taxon>
        <taxon>Papilionoideae</taxon>
        <taxon>50 kb inversion clade</taxon>
        <taxon>NPAAA clade</taxon>
        <taxon>Hologalegina</taxon>
        <taxon>IRL clade</taxon>
        <taxon>Trifolieae</taxon>
        <taxon>Trifolium</taxon>
    </lineage>
</organism>
<accession>A0A392TFH9</accession>
<reference evidence="1 2" key="1">
    <citation type="journal article" date="2018" name="Front. Plant Sci.">
        <title>Red Clover (Trifolium pratense) and Zigzag Clover (T. medium) - A Picture of Genomic Similarities and Differences.</title>
        <authorList>
            <person name="Dluhosova J."/>
            <person name="Istvanek J."/>
            <person name="Nedelnik J."/>
            <person name="Repkova J."/>
        </authorList>
    </citation>
    <scope>NUCLEOTIDE SEQUENCE [LARGE SCALE GENOMIC DNA]</scope>
    <source>
        <strain evidence="2">cv. 10/8</strain>
        <tissue evidence="1">Leaf</tissue>
    </source>
</reference>
<keyword evidence="2" id="KW-1185">Reference proteome</keyword>
<sequence length="47" mass="5352">TLREGNICSDFLVKNGASSDFDLTIHTSPPKGFFDILRSDVEEFFRE</sequence>
<dbReference type="EMBL" id="LXQA010568253">
    <property type="protein sequence ID" value="MCI59682.1"/>
    <property type="molecule type" value="Genomic_DNA"/>
</dbReference>